<proteinExistence type="predicted"/>
<dbReference type="Pfam" id="PF21546">
    <property type="entry name" value="FGGY_C_2"/>
    <property type="match status" value="1"/>
</dbReference>
<keyword evidence="3" id="KW-0418">Kinase</keyword>
<dbReference type="SUPFAM" id="SSF53067">
    <property type="entry name" value="Actin-like ATPase domain"/>
    <property type="match status" value="1"/>
</dbReference>
<organism evidence="3 4">
    <name type="scientific">Novosphingobium taihuense</name>
    <dbReference type="NCBI Taxonomy" id="260085"/>
    <lineage>
        <taxon>Bacteria</taxon>
        <taxon>Pseudomonadati</taxon>
        <taxon>Pseudomonadota</taxon>
        <taxon>Alphaproteobacteria</taxon>
        <taxon>Sphingomonadales</taxon>
        <taxon>Sphingomonadaceae</taxon>
        <taxon>Novosphingobium</taxon>
    </lineage>
</organism>
<dbReference type="Pfam" id="PF00370">
    <property type="entry name" value="FGGY_N"/>
    <property type="match status" value="1"/>
</dbReference>
<name>A0A7W7ETT3_9SPHN</name>
<protein>
    <submittedName>
        <fullName evidence="3">Sugar (Pentulose or hexulose) kinase</fullName>
    </submittedName>
</protein>
<dbReference type="RefSeq" id="WP_144905756.1">
    <property type="nucleotide sequence ID" value="NZ_JACHOA010000002.1"/>
</dbReference>
<dbReference type="InterPro" id="IPR043129">
    <property type="entry name" value="ATPase_NBD"/>
</dbReference>
<feature type="domain" description="Carbohydrate kinase FGGY C-terminal" evidence="2">
    <location>
        <begin position="253"/>
        <end position="439"/>
    </location>
</feature>
<dbReference type="CDD" id="cd07772">
    <property type="entry name" value="ASKHA_NBD_FGGY_NaCK-like"/>
    <property type="match status" value="1"/>
</dbReference>
<feature type="domain" description="Carbohydrate kinase FGGY N-terminal" evidence="1">
    <location>
        <begin position="133"/>
        <end position="242"/>
    </location>
</feature>
<comment type="caution">
    <text evidence="3">The sequence shown here is derived from an EMBL/GenBank/DDBJ whole genome shotgun (WGS) entry which is preliminary data.</text>
</comment>
<dbReference type="OrthoDB" id="9786272at2"/>
<accession>A0A7W7ETT3</accession>
<keyword evidence="4" id="KW-1185">Reference proteome</keyword>
<dbReference type="AlphaFoldDB" id="A0A7W7ETT3"/>
<evidence type="ECO:0000313" key="3">
    <source>
        <dbReference type="EMBL" id="MBB4613354.1"/>
    </source>
</evidence>
<gene>
    <name evidence="3" type="ORF">GGR37_001613</name>
</gene>
<evidence type="ECO:0000259" key="1">
    <source>
        <dbReference type="Pfam" id="PF00370"/>
    </source>
</evidence>
<dbReference type="Gene3D" id="3.30.420.40">
    <property type="match status" value="3"/>
</dbReference>
<evidence type="ECO:0000313" key="4">
    <source>
        <dbReference type="Proteomes" id="UP000538566"/>
    </source>
</evidence>
<keyword evidence="3" id="KW-0808">Transferase</keyword>
<dbReference type="InterPro" id="IPR049382">
    <property type="entry name" value="FGGY_C_2"/>
</dbReference>
<reference evidence="3 4" key="1">
    <citation type="submission" date="2020-08" db="EMBL/GenBank/DDBJ databases">
        <title>Genomic Encyclopedia of Type Strains, Phase IV (KMG-IV): sequencing the most valuable type-strain genomes for metagenomic binning, comparative biology and taxonomic classification.</title>
        <authorList>
            <person name="Goeker M."/>
        </authorList>
    </citation>
    <scope>NUCLEOTIDE SEQUENCE [LARGE SCALE GENOMIC DNA]</scope>
    <source>
        <strain evidence="3 4">DSM 17507</strain>
    </source>
</reference>
<dbReference type="EMBL" id="JACHOA010000002">
    <property type="protein sequence ID" value="MBB4613354.1"/>
    <property type="molecule type" value="Genomic_DNA"/>
</dbReference>
<dbReference type="GO" id="GO:0005975">
    <property type="term" value="P:carbohydrate metabolic process"/>
    <property type="evidence" value="ECO:0007669"/>
    <property type="project" value="InterPro"/>
</dbReference>
<dbReference type="Proteomes" id="UP000538566">
    <property type="component" value="Unassembled WGS sequence"/>
</dbReference>
<dbReference type="InterPro" id="IPR018484">
    <property type="entry name" value="FGGY_N"/>
</dbReference>
<dbReference type="GO" id="GO:0016301">
    <property type="term" value="F:kinase activity"/>
    <property type="evidence" value="ECO:0007669"/>
    <property type="project" value="UniProtKB-KW"/>
</dbReference>
<evidence type="ECO:0000259" key="2">
    <source>
        <dbReference type="Pfam" id="PF21546"/>
    </source>
</evidence>
<sequence>MASGATAKGATIVIDLGKTLSKVSLWDAGGTMLDRQVRPNVPLEIGGIRRLDAPATAKWLLETLASYARQPVETIVPVGHGAGIVALVNGKLAFPPLDYEQPIPPEVMAAYRAQRDPFALTGSPALPDGLNFGSQLWWMERFAPDAMARATLLPWAQYWAWFLTGNAVSEVTSLGCHSDLWCPQEADFSPMAKRLGWAQRFAPLVRAGDTVGTLLPEIAAQTGLSPDVRVLAGLHDSNAALLAARGFAEIAENEATVLSTGTWFIGMRLPATPVNTADLPEARDCLVNVDVHGRPIPSARFMGGREIETLIEIDTRRVDIKPDQPALLAAVPEVLRKPAMMLPTLMRGFGPFPAGRFDWINRPEDWYKRRAAACLYAALVADTALDLIGSSERLLVEGRFAEAEVFVRALAALRPDTAVYTANAHNDVSFGALRLIDPKLTPRGELVRVEPLDGDLDTYRNRWHAEIDASLKRTAA</sequence>